<evidence type="ECO:0000313" key="4">
    <source>
        <dbReference type="EMBL" id="GHP03995.1"/>
    </source>
</evidence>
<dbReference type="InterPro" id="IPR036322">
    <property type="entry name" value="WD40_repeat_dom_sf"/>
</dbReference>
<evidence type="ECO:0000256" key="3">
    <source>
        <dbReference type="PROSITE-ProRule" id="PRU00221"/>
    </source>
</evidence>
<dbReference type="InterPro" id="IPR001680">
    <property type="entry name" value="WD40_rpt"/>
</dbReference>
<evidence type="ECO:0000256" key="1">
    <source>
        <dbReference type="ARBA" id="ARBA00022574"/>
    </source>
</evidence>
<dbReference type="PANTHER" id="PTHR19848:SF8">
    <property type="entry name" value="F-BOX AND WD REPEAT DOMAIN CONTAINING 7"/>
    <property type="match status" value="1"/>
</dbReference>
<feature type="repeat" description="WD" evidence="3">
    <location>
        <begin position="138"/>
        <end position="170"/>
    </location>
</feature>
<dbReference type="PROSITE" id="PS50082">
    <property type="entry name" value="WD_REPEATS_2"/>
    <property type="match status" value="2"/>
</dbReference>
<dbReference type="Pfam" id="PF00400">
    <property type="entry name" value="WD40"/>
    <property type="match status" value="2"/>
</dbReference>
<feature type="repeat" description="WD" evidence="3">
    <location>
        <begin position="96"/>
        <end position="137"/>
    </location>
</feature>
<name>A0A830HAI3_9CHLO</name>
<accession>A0A830HAI3</accession>
<dbReference type="SUPFAM" id="SSF50978">
    <property type="entry name" value="WD40 repeat-like"/>
    <property type="match status" value="1"/>
</dbReference>
<dbReference type="PROSITE" id="PS50294">
    <property type="entry name" value="WD_REPEATS_REGION"/>
    <property type="match status" value="2"/>
</dbReference>
<dbReference type="InterPro" id="IPR019775">
    <property type="entry name" value="WD40_repeat_CS"/>
</dbReference>
<evidence type="ECO:0000313" key="5">
    <source>
        <dbReference type="Proteomes" id="UP000660262"/>
    </source>
</evidence>
<dbReference type="PROSITE" id="PS00678">
    <property type="entry name" value="WD_REPEATS_1"/>
    <property type="match status" value="1"/>
</dbReference>
<dbReference type="SMART" id="SM00320">
    <property type="entry name" value="WD40"/>
    <property type="match status" value="3"/>
</dbReference>
<sequence>MQVETEKTRSETAWFSADGKRIHSACGDKTVRINDAKTGKHVRLLKNQAAEEESYGTKVQGANGITRRIYASTMAEAYDNTVKLWDRETGKCEAVLQGHRGWVNSAIYSNDGKTIVTGSEDKTVRLWDAEKGTCFRVLKGHFSGVLGVVFSPDNVHIVSASRDKTLRIWKEMPEPPPLPECDYEGVTYLGERTVEEVRAAKKMKMGVHTIDPPAPSPTLNDAQPNAAHAVTLPPPPSMSMLAALGALPALAHPGHLPHHPLQITLPPPPPPPGAGAHIRPFVQRVFVVLRRGEKVADTPEMKDVIRKAMCKAAVTPSAIPKVQANVAIPMNVDAVPDDEILAMALALCASLNEGGA</sequence>
<organism evidence="4 5">
    <name type="scientific">Pycnococcus provasolii</name>
    <dbReference type="NCBI Taxonomy" id="41880"/>
    <lineage>
        <taxon>Eukaryota</taxon>
        <taxon>Viridiplantae</taxon>
        <taxon>Chlorophyta</taxon>
        <taxon>Pseudoscourfieldiophyceae</taxon>
        <taxon>Pseudoscourfieldiales</taxon>
        <taxon>Pycnococcaceae</taxon>
        <taxon>Pycnococcus</taxon>
    </lineage>
</organism>
<dbReference type="OrthoDB" id="1724383at2759"/>
<dbReference type="InterPro" id="IPR020472">
    <property type="entry name" value="WD40_PAC1"/>
</dbReference>
<keyword evidence="2" id="KW-0677">Repeat</keyword>
<protein>
    <submittedName>
        <fullName evidence="4">Uncharacterized protein</fullName>
    </submittedName>
</protein>
<gene>
    <name evidence="4" type="ORF">PPROV_000274900</name>
</gene>
<evidence type="ECO:0000256" key="2">
    <source>
        <dbReference type="ARBA" id="ARBA00022737"/>
    </source>
</evidence>
<dbReference type="Gene3D" id="2.130.10.10">
    <property type="entry name" value="YVTN repeat-like/Quinoprotein amine dehydrogenase"/>
    <property type="match status" value="1"/>
</dbReference>
<dbReference type="PANTHER" id="PTHR19848">
    <property type="entry name" value="WD40 REPEAT PROTEIN"/>
    <property type="match status" value="1"/>
</dbReference>
<reference evidence="4" key="1">
    <citation type="submission" date="2020-10" db="EMBL/GenBank/DDBJ databases">
        <title>Unveiling of a novel bifunctional photoreceptor, Dualchrome1, isolated from a cosmopolitan green alga.</title>
        <authorList>
            <person name="Suzuki S."/>
            <person name="Kawachi M."/>
        </authorList>
    </citation>
    <scope>NUCLEOTIDE SEQUENCE</scope>
    <source>
        <strain evidence="4">NIES 2893</strain>
    </source>
</reference>
<dbReference type="Proteomes" id="UP000660262">
    <property type="component" value="Unassembled WGS sequence"/>
</dbReference>
<comment type="caution">
    <text evidence="4">The sequence shown here is derived from an EMBL/GenBank/DDBJ whole genome shotgun (WGS) entry which is preliminary data.</text>
</comment>
<dbReference type="AlphaFoldDB" id="A0A830HAI3"/>
<proteinExistence type="predicted"/>
<dbReference type="PRINTS" id="PR00320">
    <property type="entry name" value="GPROTEINBRPT"/>
</dbReference>
<keyword evidence="1 3" id="KW-0853">WD repeat</keyword>
<dbReference type="InterPro" id="IPR015943">
    <property type="entry name" value="WD40/YVTN_repeat-like_dom_sf"/>
</dbReference>
<dbReference type="EMBL" id="BNJQ01000006">
    <property type="protein sequence ID" value="GHP03995.1"/>
    <property type="molecule type" value="Genomic_DNA"/>
</dbReference>
<keyword evidence="5" id="KW-1185">Reference proteome</keyword>